<keyword evidence="2" id="KW-0732">Signal</keyword>
<gene>
    <name evidence="3" type="ORF">D0Z07_5234</name>
</gene>
<dbReference type="Proteomes" id="UP000785200">
    <property type="component" value="Unassembled WGS sequence"/>
</dbReference>
<comment type="caution">
    <text evidence="3">The sequence shown here is derived from an EMBL/GenBank/DDBJ whole genome shotgun (WGS) entry which is preliminary data.</text>
</comment>
<evidence type="ECO:0000313" key="3">
    <source>
        <dbReference type="EMBL" id="KAG0648269.1"/>
    </source>
</evidence>
<reference evidence="3" key="1">
    <citation type="submission" date="2019-07" db="EMBL/GenBank/DDBJ databases">
        <title>Hyphodiscus hymeniophilus genome sequencing and assembly.</title>
        <authorList>
            <person name="Kramer G."/>
            <person name="Nodwell J."/>
        </authorList>
    </citation>
    <scope>NUCLEOTIDE SEQUENCE</scope>
    <source>
        <strain evidence="3">ATCC 34498</strain>
    </source>
</reference>
<organism evidence="3 4">
    <name type="scientific">Hyphodiscus hymeniophilus</name>
    <dbReference type="NCBI Taxonomy" id="353542"/>
    <lineage>
        <taxon>Eukaryota</taxon>
        <taxon>Fungi</taxon>
        <taxon>Dikarya</taxon>
        <taxon>Ascomycota</taxon>
        <taxon>Pezizomycotina</taxon>
        <taxon>Leotiomycetes</taxon>
        <taxon>Helotiales</taxon>
        <taxon>Hyphodiscaceae</taxon>
        <taxon>Hyphodiscus</taxon>
    </lineage>
</organism>
<sequence length="310" mass="31231">MLFKSLAVVATAGLAVAQRPTNTSICDYYTTALLKNNTAANQLALLTLVVNTAVIGNYTPVTVGTGVPGILAKGTVNGTEVNLLPYFSGGLASSNRGGAMGVSVNFLDDGGAAPLMKNMPSNGNSSAQYLLLTHLYEYFGVLLGCSMQGGADYPGYLGHASMYEVHKFMDLSYAEVTYFISQVAASAASFGVATDDLTIVGTALNSAFNVRCAPPTTIIMSQGAQLNSICIDDTCPTAPNATCASYNATMEPAVSNSTSSATATSSGSGSGTSPSSTATGSSPATVTTGAAATVGMSFAAVAAGLFAAFL</sequence>
<feature type="signal peptide" evidence="2">
    <location>
        <begin position="1"/>
        <end position="17"/>
    </location>
</feature>
<dbReference type="OrthoDB" id="2110578at2759"/>
<evidence type="ECO:0000313" key="4">
    <source>
        <dbReference type="Proteomes" id="UP000785200"/>
    </source>
</evidence>
<accession>A0A9P7AWH5</accession>
<dbReference type="EMBL" id="VNKQ01000010">
    <property type="protein sequence ID" value="KAG0648269.1"/>
    <property type="molecule type" value="Genomic_DNA"/>
</dbReference>
<dbReference type="AlphaFoldDB" id="A0A9P7AWH5"/>
<name>A0A9P7AWH5_9HELO</name>
<feature type="region of interest" description="Disordered" evidence="1">
    <location>
        <begin position="257"/>
        <end position="284"/>
    </location>
</feature>
<protein>
    <submittedName>
        <fullName evidence="3">Uncharacterized protein</fullName>
    </submittedName>
</protein>
<proteinExistence type="predicted"/>
<evidence type="ECO:0000256" key="2">
    <source>
        <dbReference type="SAM" id="SignalP"/>
    </source>
</evidence>
<keyword evidence="4" id="KW-1185">Reference proteome</keyword>
<evidence type="ECO:0000256" key="1">
    <source>
        <dbReference type="SAM" id="MobiDB-lite"/>
    </source>
</evidence>
<feature type="chain" id="PRO_5040311205" evidence="2">
    <location>
        <begin position="18"/>
        <end position="310"/>
    </location>
</feature>